<feature type="coiled-coil region" evidence="2">
    <location>
        <begin position="367"/>
        <end position="394"/>
    </location>
</feature>
<dbReference type="OrthoDB" id="6291207at2"/>
<evidence type="ECO:0000313" key="5">
    <source>
        <dbReference type="Proteomes" id="UP000006201"/>
    </source>
</evidence>
<evidence type="ECO:0000313" key="4">
    <source>
        <dbReference type="EMBL" id="EAR29809.1"/>
    </source>
</evidence>
<dbReference type="EMBL" id="AAOH01000002">
    <property type="protein sequence ID" value="EAR29809.1"/>
    <property type="molecule type" value="Genomic_DNA"/>
</dbReference>
<keyword evidence="5" id="KW-1185">Reference proteome</keyword>
<evidence type="ECO:0000256" key="2">
    <source>
        <dbReference type="SAM" id="Coils"/>
    </source>
</evidence>
<dbReference type="STRING" id="87626.PTD2_13354"/>
<feature type="modified residue" description="4-aspartylphosphate" evidence="1">
    <location>
        <position position="58"/>
    </location>
</feature>
<dbReference type="SUPFAM" id="SSF52172">
    <property type="entry name" value="CheY-like"/>
    <property type="match status" value="1"/>
</dbReference>
<comment type="caution">
    <text evidence="4">The sequence shown here is derived from an EMBL/GenBank/DDBJ whole genome shotgun (WGS) entry which is preliminary data.</text>
</comment>
<dbReference type="InterPro" id="IPR001789">
    <property type="entry name" value="Sig_transdc_resp-reg_receiver"/>
</dbReference>
<organism evidence="4 5">
    <name type="scientific">Pseudoalteromonas tunicata D2</name>
    <dbReference type="NCBI Taxonomy" id="87626"/>
    <lineage>
        <taxon>Bacteria</taxon>
        <taxon>Pseudomonadati</taxon>
        <taxon>Pseudomonadota</taxon>
        <taxon>Gammaproteobacteria</taxon>
        <taxon>Alteromonadales</taxon>
        <taxon>Pseudoalteromonadaceae</taxon>
        <taxon>Pseudoalteromonas</taxon>
    </lineage>
</organism>
<sequence length="540" mass="62704">MQNPLKINVLLLESNLKVRTHLVSLLRKLGCLDVNIAKSTHDLVAQLKQHNFDLLLMDFDSSEYSNGNDFIRYLISQSLLADHCKVLFLSDQPERVLTDLAFRYITTEVIDKPIDQIKLKQLLKEHESSAKRLKLMFAQLNNANNEQKEAVLAHAHFIGLTTAQHNELQLIRASQELKIGQVNSALKTVKSINLAGQQASAQLAIYNLIGDEKKLKLTLLKMQSLNLLARKQALYKVKIFLQHNDYYQSLVTFNQLPEVSYSAHEAQLKSIFIFETESLPTSIEYLERKLKTTLENHHYLTIILFSMMQVALLDYCLSNHNNALTSQLCSQQVKKIIKQLLSLHNQDHFQAYLPFFKLLLECVALDGDALKQDKVQLNRQLQQLLMRIDDHLKQFFCLVSAVLLRDKETAATVFHQKMRLHGMMDISAQSMAFDYFMQKLFEQINQDEEHRASCYNQWAIEKQQQQQSFMALDLFSKAHFLAPTNPVYLLNLLNTMQVLKLTKFWRFEQQDLLTTAYKLKMTQPQQQRLLQLKQYSEIML</sequence>
<evidence type="ECO:0000259" key="3">
    <source>
        <dbReference type="PROSITE" id="PS50110"/>
    </source>
</evidence>
<dbReference type="Proteomes" id="UP000006201">
    <property type="component" value="Unassembled WGS sequence"/>
</dbReference>
<dbReference type="RefSeq" id="WP_009837683.1">
    <property type="nucleotide sequence ID" value="NZ_AAOH01000002.1"/>
</dbReference>
<dbReference type="SMART" id="SM00448">
    <property type="entry name" value="REC"/>
    <property type="match status" value="1"/>
</dbReference>
<proteinExistence type="predicted"/>
<dbReference type="InterPro" id="IPR011006">
    <property type="entry name" value="CheY-like_superfamily"/>
</dbReference>
<dbReference type="Pfam" id="PF00072">
    <property type="entry name" value="Response_reg"/>
    <property type="match status" value="1"/>
</dbReference>
<dbReference type="AlphaFoldDB" id="A4C755"/>
<keyword evidence="1" id="KW-0597">Phosphoprotein</keyword>
<accession>A4C755</accession>
<dbReference type="HOGENOM" id="CLU_504184_0_0_6"/>
<feature type="domain" description="Response regulatory" evidence="3">
    <location>
        <begin position="8"/>
        <end position="127"/>
    </location>
</feature>
<feature type="coiled-coil region" evidence="2">
    <location>
        <begin position="123"/>
        <end position="150"/>
    </location>
</feature>
<protein>
    <recommendedName>
        <fullName evidence="3">Response regulatory domain-containing protein</fullName>
    </recommendedName>
</protein>
<gene>
    <name evidence="4" type="ORF">PTD2_13354</name>
</gene>
<reference evidence="4 5" key="1">
    <citation type="submission" date="2006-02" db="EMBL/GenBank/DDBJ databases">
        <authorList>
            <person name="Moran M.A."/>
            <person name="Kjelleberg S."/>
            <person name="Egan S."/>
            <person name="Saunders N."/>
            <person name="Thomas T."/>
            <person name="Ferriera S."/>
            <person name="Johnson J."/>
            <person name="Kravitz S."/>
            <person name="Halpern A."/>
            <person name="Remington K."/>
            <person name="Beeson K."/>
            <person name="Tran B."/>
            <person name="Rogers Y.-H."/>
            <person name="Friedman R."/>
            <person name="Venter J.C."/>
        </authorList>
    </citation>
    <scope>NUCLEOTIDE SEQUENCE [LARGE SCALE GENOMIC DNA]</scope>
    <source>
        <strain evidence="4 5">D2</strain>
    </source>
</reference>
<keyword evidence="2" id="KW-0175">Coiled coil</keyword>
<evidence type="ECO:0000256" key="1">
    <source>
        <dbReference type="PROSITE-ProRule" id="PRU00169"/>
    </source>
</evidence>
<dbReference type="Gene3D" id="3.40.50.2300">
    <property type="match status" value="1"/>
</dbReference>
<dbReference type="PROSITE" id="PS50110">
    <property type="entry name" value="RESPONSE_REGULATORY"/>
    <property type="match status" value="1"/>
</dbReference>
<dbReference type="GO" id="GO:0000160">
    <property type="term" value="P:phosphorelay signal transduction system"/>
    <property type="evidence" value="ECO:0007669"/>
    <property type="project" value="InterPro"/>
</dbReference>
<name>A4C755_9GAMM</name>